<feature type="binding site" evidence="1">
    <location>
        <position position="74"/>
    </location>
    <ligand>
        <name>Ni(2+)</name>
        <dbReference type="ChEBI" id="CHEBI:49786"/>
    </ligand>
</feature>
<dbReference type="GO" id="GO:0016151">
    <property type="term" value="F:nickel cation binding"/>
    <property type="evidence" value="ECO:0007669"/>
    <property type="project" value="UniProtKB-UniRule"/>
</dbReference>
<keyword evidence="1" id="KW-0533">Nickel</keyword>
<comment type="cofactor">
    <cofactor evidence="1">
        <name>Ni(2+)</name>
        <dbReference type="ChEBI" id="CHEBI:49786"/>
    </cofactor>
    <text evidence="1">Binds 1 nickel ion per subunit.</text>
</comment>
<comment type="function">
    <text evidence="1">Transcriptional regulator.</text>
</comment>
<dbReference type="InterPro" id="IPR045865">
    <property type="entry name" value="ACT-like_dom_sf"/>
</dbReference>
<dbReference type="HAMAP" id="MF_00476">
    <property type="entry name" value="NikR"/>
    <property type="match status" value="1"/>
</dbReference>
<protein>
    <recommendedName>
        <fullName evidence="1">Putative nickel-responsive regulator</fullName>
    </recommendedName>
</protein>
<keyword evidence="1" id="KW-0804">Transcription</keyword>
<reference evidence="4" key="1">
    <citation type="journal article" date="2020" name="mSystems">
        <title>Genome- and Community-Level Interaction Insights into Carbon Utilization and Element Cycling Functions of Hydrothermarchaeota in Hydrothermal Sediment.</title>
        <authorList>
            <person name="Zhou Z."/>
            <person name="Liu Y."/>
            <person name="Xu W."/>
            <person name="Pan J."/>
            <person name="Luo Z.H."/>
            <person name="Li M."/>
        </authorList>
    </citation>
    <scope>NUCLEOTIDE SEQUENCE [LARGE SCALE GENOMIC DNA]</scope>
    <source>
        <strain evidence="3">SpSt-629</strain>
        <strain evidence="4">SpSt-688</strain>
    </source>
</reference>
<comment type="similarity">
    <text evidence="1">Belongs to the transcriptional regulatory CopG/NikR family.</text>
</comment>
<evidence type="ECO:0000313" key="3">
    <source>
        <dbReference type="EMBL" id="HFQ78826.1"/>
    </source>
</evidence>
<dbReference type="PANTHER" id="PTHR34719:SF2">
    <property type="entry name" value="NICKEL-RESPONSIVE REGULATOR"/>
    <property type="match status" value="1"/>
</dbReference>
<keyword evidence="1" id="KW-0238">DNA-binding</keyword>
<dbReference type="PANTHER" id="PTHR34719">
    <property type="entry name" value="NICKEL-RESPONSIVE REGULATOR"/>
    <property type="match status" value="1"/>
</dbReference>
<name>A0A7J3MXH5_9CREN</name>
<dbReference type="GO" id="GO:0010045">
    <property type="term" value="P:response to nickel cation"/>
    <property type="evidence" value="ECO:0007669"/>
    <property type="project" value="InterPro"/>
</dbReference>
<accession>A0A7J3MXH5</accession>
<feature type="binding site" evidence="1">
    <location>
        <position position="93"/>
    </location>
    <ligand>
        <name>Ni(2+)</name>
        <dbReference type="ChEBI" id="CHEBI:49786"/>
    </ligand>
</feature>
<dbReference type="Gene3D" id="3.30.70.1150">
    <property type="entry name" value="ACT-like. Chain A, domain 2"/>
    <property type="match status" value="1"/>
</dbReference>
<keyword evidence="1" id="KW-0805">Transcription regulation</keyword>
<feature type="binding site" evidence="1">
    <location>
        <position position="87"/>
    </location>
    <ligand>
        <name>Ni(2+)</name>
        <dbReference type="ChEBI" id="CHEBI:49786"/>
    </ligand>
</feature>
<dbReference type="EMBL" id="DTAU01000073">
    <property type="protein sequence ID" value="HFQ78826.1"/>
    <property type="molecule type" value="Genomic_DNA"/>
</dbReference>
<gene>
    <name evidence="3" type="ORF">ENT99_03880</name>
    <name evidence="4" type="ORF">ENU64_02275</name>
</gene>
<dbReference type="SUPFAM" id="SSF47598">
    <property type="entry name" value="Ribbon-helix-helix"/>
    <property type="match status" value="1"/>
</dbReference>
<dbReference type="EMBL" id="DTDH01000065">
    <property type="protein sequence ID" value="HGT98244.1"/>
    <property type="molecule type" value="Genomic_DNA"/>
</dbReference>
<dbReference type="InterPro" id="IPR027271">
    <property type="entry name" value="Acetolactate_synth/TF_NikR_C"/>
</dbReference>
<evidence type="ECO:0000256" key="1">
    <source>
        <dbReference type="HAMAP-Rule" id="MF_00476"/>
    </source>
</evidence>
<sequence length="131" mass="15183">MRIGVYIPKELAEEITRIMNEIGIDSVSKVVQEGLRLYIAEYRWRTEGDVVGAIGIIYDHEVGHVDEELTDLQHKYIDIIVSSLHIHLDLRNCLIIIIVRGLSKTIKKFLEDIEKIRGVKMVRLMLMSRQL</sequence>
<dbReference type="Pfam" id="PF08753">
    <property type="entry name" value="NikR_C"/>
    <property type="match status" value="1"/>
</dbReference>
<dbReference type="InterPro" id="IPR010985">
    <property type="entry name" value="Ribbon_hlx_hlx"/>
</dbReference>
<feature type="binding site" evidence="1">
    <location>
        <position position="85"/>
    </location>
    <ligand>
        <name>Ni(2+)</name>
        <dbReference type="ChEBI" id="CHEBI:49786"/>
    </ligand>
</feature>
<dbReference type="GO" id="GO:0003700">
    <property type="term" value="F:DNA-binding transcription factor activity"/>
    <property type="evidence" value="ECO:0007669"/>
    <property type="project" value="UniProtKB-UniRule"/>
</dbReference>
<dbReference type="AlphaFoldDB" id="A0A7J3MXH5"/>
<comment type="caution">
    <text evidence="4">The sequence shown here is derived from an EMBL/GenBank/DDBJ whole genome shotgun (WGS) entry which is preliminary data.</text>
</comment>
<evidence type="ECO:0000313" key="4">
    <source>
        <dbReference type="EMBL" id="HGT98244.1"/>
    </source>
</evidence>
<evidence type="ECO:0000259" key="2">
    <source>
        <dbReference type="Pfam" id="PF08753"/>
    </source>
</evidence>
<organism evidence="4">
    <name type="scientific">Ignisphaera aggregans</name>
    <dbReference type="NCBI Taxonomy" id="334771"/>
    <lineage>
        <taxon>Archaea</taxon>
        <taxon>Thermoproteota</taxon>
        <taxon>Thermoprotei</taxon>
        <taxon>Desulfurococcales</taxon>
        <taxon>Desulfurococcaceae</taxon>
        <taxon>Ignisphaera</taxon>
    </lineage>
</organism>
<dbReference type="InterPro" id="IPR050192">
    <property type="entry name" value="CopG/NikR_regulator"/>
</dbReference>
<dbReference type="NCBIfam" id="NF002169">
    <property type="entry name" value="PRK01002.1"/>
    <property type="match status" value="1"/>
</dbReference>
<proteinExistence type="inferred from homology"/>
<keyword evidence="1" id="KW-0479">Metal-binding</keyword>
<dbReference type="CDD" id="cd22231">
    <property type="entry name" value="RHH_NikR_HicB-like"/>
    <property type="match status" value="1"/>
</dbReference>
<dbReference type="InterPro" id="IPR022988">
    <property type="entry name" value="Ni_resp_reg_NikR"/>
</dbReference>
<dbReference type="SUPFAM" id="SSF55021">
    <property type="entry name" value="ACT-like"/>
    <property type="match status" value="1"/>
</dbReference>
<dbReference type="GO" id="GO:0003677">
    <property type="term" value="F:DNA binding"/>
    <property type="evidence" value="ECO:0007669"/>
    <property type="project" value="UniProtKB-KW"/>
</dbReference>
<dbReference type="InterPro" id="IPR014864">
    <property type="entry name" value="TF_NikR_Ni-bd_C"/>
</dbReference>
<feature type="domain" description="Transcription factor NikR nickel binding C-terminal" evidence="2">
    <location>
        <begin position="51"/>
        <end position="126"/>
    </location>
</feature>